<keyword evidence="3" id="KW-1185">Reference proteome</keyword>
<dbReference type="CDD" id="cd09917">
    <property type="entry name" value="F-box_SF"/>
    <property type="match status" value="1"/>
</dbReference>
<reference evidence="2 3" key="1">
    <citation type="journal article" date="2019" name="Nat. Ecol. Evol.">
        <title>Megaphylogeny resolves global patterns of mushroom evolution.</title>
        <authorList>
            <person name="Varga T."/>
            <person name="Krizsan K."/>
            <person name="Foldi C."/>
            <person name="Dima B."/>
            <person name="Sanchez-Garcia M."/>
            <person name="Sanchez-Ramirez S."/>
            <person name="Szollosi G.J."/>
            <person name="Szarkandi J.G."/>
            <person name="Papp V."/>
            <person name="Albert L."/>
            <person name="Andreopoulos W."/>
            <person name="Angelini C."/>
            <person name="Antonin V."/>
            <person name="Barry K.W."/>
            <person name="Bougher N.L."/>
            <person name="Buchanan P."/>
            <person name="Buyck B."/>
            <person name="Bense V."/>
            <person name="Catcheside P."/>
            <person name="Chovatia M."/>
            <person name="Cooper J."/>
            <person name="Damon W."/>
            <person name="Desjardin D."/>
            <person name="Finy P."/>
            <person name="Geml J."/>
            <person name="Haridas S."/>
            <person name="Hughes K."/>
            <person name="Justo A."/>
            <person name="Karasinski D."/>
            <person name="Kautmanova I."/>
            <person name="Kiss B."/>
            <person name="Kocsube S."/>
            <person name="Kotiranta H."/>
            <person name="LaButti K.M."/>
            <person name="Lechner B.E."/>
            <person name="Liimatainen K."/>
            <person name="Lipzen A."/>
            <person name="Lukacs Z."/>
            <person name="Mihaltcheva S."/>
            <person name="Morgado L.N."/>
            <person name="Niskanen T."/>
            <person name="Noordeloos M.E."/>
            <person name="Ohm R.A."/>
            <person name="Ortiz-Santana B."/>
            <person name="Ovrebo C."/>
            <person name="Racz N."/>
            <person name="Riley R."/>
            <person name="Savchenko A."/>
            <person name="Shiryaev A."/>
            <person name="Soop K."/>
            <person name="Spirin V."/>
            <person name="Szebenyi C."/>
            <person name="Tomsovsky M."/>
            <person name="Tulloss R.E."/>
            <person name="Uehling J."/>
            <person name="Grigoriev I.V."/>
            <person name="Vagvolgyi C."/>
            <person name="Papp T."/>
            <person name="Martin F.M."/>
            <person name="Miettinen O."/>
            <person name="Hibbett D.S."/>
            <person name="Nagy L.G."/>
        </authorList>
    </citation>
    <scope>NUCLEOTIDE SEQUENCE [LARGE SCALE GENOMIC DNA]</scope>
    <source>
        <strain evidence="2 3">HHB13444</strain>
    </source>
</reference>
<organism evidence="2 3">
    <name type="scientific">Polyporus arcularius HHB13444</name>
    <dbReference type="NCBI Taxonomy" id="1314778"/>
    <lineage>
        <taxon>Eukaryota</taxon>
        <taxon>Fungi</taxon>
        <taxon>Dikarya</taxon>
        <taxon>Basidiomycota</taxon>
        <taxon>Agaricomycotina</taxon>
        <taxon>Agaricomycetes</taxon>
        <taxon>Polyporales</taxon>
        <taxon>Polyporaceae</taxon>
        <taxon>Polyporus</taxon>
    </lineage>
</organism>
<evidence type="ECO:0000313" key="2">
    <source>
        <dbReference type="EMBL" id="TFK94539.1"/>
    </source>
</evidence>
<dbReference type="InParanoid" id="A0A5C3Q0G0"/>
<gene>
    <name evidence="2" type="ORF">K466DRAFT_535880</name>
</gene>
<dbReference type="InterPro" id="IPR036047">
    <property type="entry name" value="F-box-like_dom_sf"/>
</dbReference>
<dbReference type="AlphaFoldDB" id="A0A5C3Q0G0"/>
<proteinExistence type="predicted"/>
<dbReference type="PROSITE" id="PS50181">
    <property type="entry name" value="FBOX"/>
    <property type="match status" value="1"/>
</dbReference>
<accession>A0A5C3Q0G0</accession>
<feature type="domain" description="F-box" evidence="1">
    <location>
        <begin position="74"/>
        <end position="123"/>
    </location>
</feature>
<dbReference type="InterPro" id="IPR001810">
    <property type="entry name" value="F-box_dom"/>
</dbReference>
<sequence>MAMVAVEERLSRLEAYTRAHPEPVSCKVDLVDLASEFQRAVESMPVHAWTQRNNTRPRRPGGRQTKIPQYFAWKCRLPNLPIDVFLEIAAYLSPTDLLHLSRVSKGLCTTLESPECRIAWLRALRSVPDLPPCPNDMSETLYTALVFGQNCFACGANEAYEVDYALRVRYCGTCYNDNVVDGAALLKDLPDPIRDVVMLVLPAATSFEFHHIRRSISRTHPLSQIMQDHYLRRSLEDTVRWASYLTHASVEDVAALKPAIRQRINDVLQRQVHAVLLDCWERLIDATPENLDDDVSRRARIMSLLRSNKHLELPSIDLDDLDSDDDDNYCEVQECDLAPEILRSSYGKSREQTVQEAIAREDRMEVVHETWLQARYGEIEDCYQRLVEMRLQDYCDPKILPNRYDGARLWDHLAYRDSSRRTITYDDFLEEADDTYADAIPSYREALKRALASLIPQPQDDKDCTRILDRCWSLGSVLLLPEALFSCIECGKSAIPWPDINDHWRMAHPNKSIWFDKDREKLNVRWWRRGASTAFKILRAADLEQARNTYVLNVWISSGKLLCICSDPTLRQPPHLTWPELVLHVHAHLQANQARKSAPVGEGGLHAWMNDHDLNDCIMSFGDPHGLPPEQLRRVVRATPCLRVHIMEALDSSPGGTLPICRICEEITSNPKDVSIFLQQDADAIAYHMEVKHGRQFDKGDVRFGKPWYLPRYYM</sequence>
<dbReference type="SUPFAM" id="SSF81383">
    <property type="entry name" value="F-box domain"/>
    <property type="match status" value="1"/>
</dbReference>
<dbReference type="EMBL" id="ML210968">
    <property type="protein sequence ID" value="TFK94539.1"/>
    <property type="molecule type" value="Genomic_DNA"/>
</dbReference>
<dbReference type="Pfam" id="PF00646">
    <property type="entry name" value="F-box"/>
    <property type="match status" value="1"/>
</dbReference>
<evidence type="ECO:0000313" key="3">
    <source>
        <dbReference type="Proteomes" id="UP000308197"/>
    </source>
</evidence>
<evidence type="ECO:0000259" key="1">
    <source>
        <dbReference type="PROSITE" id="PS50181"/>
    </source>
</evidence>
<name>A0A5C3Q0G0_9APHY</name>
<dbReference type="SMART" id="SM00256">
    <property type="entry name" value="FBOX"/>
    <property type="match status" value="1"/>
</dbReference>
<dbReference type="STRING" id="1314778.A0A5C3Q0G0"/>
<protein>
    <recommendedName>
        <fullName evidence="1">F-box domain-containing protein</fullName>
    </recommendedName>
</protein>
<dbReference type="Proteomes" id="UP000308197">
    <property type="component" value="Unassembled WGS sequence"/>
</dbReference>